<protein>
    <submittedName>
        <fullName evidence="1">Pol polyprotein</fullName>
    </submittedName>
</protein>
<proteinExistence type="predicted"/>
<gene>
    <name evidence="1" type="ORF">ElyMa_000114100</name>
</gene>
<evidence type="ECO:0000313" key="2">
    <source>
        <dbReference type="Proteomes" id="UP000762676"/>
    </source>
</evidence>
<evidence type="ECO:0000313" key="1">
    <source>
        <dbReference type="EMBL" id="GFR61817.1"/>
    </source>
</evidence>
<reference evidence="1 2" key="1">
    <citation type="journal article" date="2021" name="Elife">
        <title>Chloroplast acquisition without the gene transfer in kleptoplastic sea slugs, Plakobranchus ocellatus.</title>
        <authorList>
            <person name="Maeda T."/>
            <person name="Takahashi S."/>
            <person name="Yoshida T."/>
            <person name="Shimamura S."/>
            <person name="Takaki Y."/>
            <person name="Nagai Y."/>
            <person name="Toyoda A."/>
            <person name="Suzuki Y."/>
            <person name="Arimoto A."/>
            <person name="Ishii H."/>
            <person name="Satoh N."/>
            <person name="Nishiyama T."/>
            <person name="Hasebe M."/>
            <person name="Maruyama T."/>
            <person name="Minagawa J."/>
            <person name="Obokata J."/>
            <person name="Shigenobu S."/>
        </authorList>
    </citation>
    <scope>NUCLEOTIDE SEQUENCE [LARGE SCALE GENOMIC DNA]</scope>
</reference>
<accession>A0AAV4EM69</accession>
<comment type="caution">
    <text evidence="1">The sequence shown here is derived from an EMBL/GenBank/DDBJ whole genome shotgun (WGS) entry which is preliminary data.</text>
</comment>
<name>A0AAV4EM69_9GAST</name>
<keyword evidence="2" id="KW-1185">Reference proteome</keyword>
<dbReference type="Proteomes" id="UP000762676">
    <property type="component" value="Unassembled WGS sequence"/>
</dbReference>
<dbReference type="EMBL" id="BMAT01000215">
    <property type="protein sequence ID" value="GFR61817.1"/>
    <property type="molecule type" value="Genomic_DNA"/>
</dbReference>
<organism evidence="1 2">
    <name type="scientific">Elysia marginata</name>
    <dbReference type="NCBI Taxonomy" id="1093978"/>
    <lineage>
        <taxon>Eukaryota</taxon>
        <taxon>Metazoa</taxon>
        <taxon>Spiralia</taxon>
        <taxon>Lophotrochozoa</taxon>
        <taxon>Mollusca</taxon>
        <taxon>Gastropoda</taxon>
        <taxon>Heterobranchia</taxon>
        <taxon>Euthyneura</taxon>
        <taxon>Panpulmonata</taxon>
        <taxon>Sacoglossa</taxon>
        <taxon>Placobranchoidea</taxon>
        <taxon>Plakobranchidae</taxon>
        <taxon>Elysia</taxon>
    </lineage>
</organism>
<sequence length="151" mass="16904">MTAAGARAHPVLAMWSDGTCPCWVQKSTTNAFKPTTACGTRQTAGQVPLKSCLVRTTYAKHKRFSSEPGNWKTAEESSQRAKRDQKIYYDRTVRGATLTPGDQVLVRQVAFDRPHKLADKWSSEMYEVIRQPDATIPVIEAFTNRGVVKIF</sequence>
<dbReference type="AlphaFoldDB" id="A0AAV4EM69"/>